<dbReference type="GO" id="GO:0006355">
    <property type="term" value="P:regulation of DNA-templated transcription"/>
    <property type="evidence" value="ECO:0007669"/>
    <property type="project" value="InterPro"/>
</dbReference>
<keyword evidence="2 3" id="KW-0862">Zinc</keyword>
<dbReference type="HAMAP" id="MF_00649">
    <property type="entry name" value="DNA_gyrase_inhibitor_YacG"/>
    <property type="match status" value="1"/>
</dbReference>
<dbReference type="SUPFAM" id="SSF57716">
    <property type="entry name" value="Glucocorticoid receptor-like (DNA-binding domain)"/>
    <property type="match status" value="1"/>
</dbReference>
<dbReference type="AlphaFoldDB" id="A0A8J7RWJ6"/>
<comment type="similarity">
    <text evidence="3">Belongs to the DNA gyrase inhibitor YacG family.</text>
</comment>
<feature type="binding site" evidence="3">
    <location>
        <position position="20"/>
    </location>
    <ligand>
        <name>Zn(2+)</name>
        <dbReference type="ChEBI" id="CHEBI:29105"/>
    </ligand>
</feature>
<feature type="region of interest" description="Disordered" evidence="4">
    <location>
        <begin position="50"/>
        <end position="72"/>
    </location>
</feature>
<dbReference type="InterPro" id="IPR005584">
    <property type="entry name" value="DNA_gyrase_inhibitor_YacG"/>
</dbReference>
<gene>
    <name evidence="3 5" type="primary">yacG</name>
    <name evidence="5" type="ORF">KAJ83_02335</name>
</gene>
<dbReference type="PANTHER" id="PTHR36150">
    <property type="entry name" value="DNA GYRASE INHIBITOR YACG"/>
    <property type="match status" value="1"/>
</dbReference>
<organism evidence="5 6">
    <name type="scientific">Marivibrio halodurans</name>
    <dbReference type="NCBI Taxonomy" id="2039722"/>
    <lineage>
        <taxon>Bacteria</taxon>
        <taxon>Pseudomonadati</taxon>
        <taxon>Pseudomonadota</taxon>
        <taxon>Alphaproteobacteria</taxon>
        <taxon>Rhodospirillales</taxon>
        <taxon>Rhodospirillaceae</taxon>
        <taxon>Marivibrio</taxon>
    </lineage>
</organism>
<dbReference type="GO" id="GO:0008270">
    <property type="term" value="F:zinc ion binding"/>
    <property type="evidence" value="ECO:0007669"/>
    <property type="project" value="UniProtKB-UniRule"/>
</dbReference>
<accession>A0A8J7RWJ6</accession>
<evidence type="ECO:0000256" key="1">
    <source>
        <dbReference type="ARBA" id="ARBA00022723"/>
    </source>
</evidence>
<dbReference type="RefSeq" id="WP_210680401.1">
    <property type="nucleotide sequence ID" value="NZ_JAGMWN010000001.1"/>
</dbReference>
<comment type="function">
    <text evidence="3">Inhibits all the catalytic activities of DNA gyrase by preventing its interaction with DNA. Acts by binding directly to the C-terminal domain of GyrB, which probably disrupts DNA binding by the gyrase.</text>
</comment>
<evidence type="ECO:0000256" key="4">
    <source>
        <dbReference type="SAM" id="MobiDB-lite"/>
    </source>
</evidence>
<protein>
    <recommendedName>
        <fullName evidence="3">DNA gyrase inhibitor YacG</fullName>
    </recommendedName>
</protein>
<sequence>MFDPDRKPRKRAGKARCPICREPVQEATKPFCSDRCRQVDLNRWLGEHYRIPTEEGTSSDEVDPDGGGPGRW</sequence>
<feature type="binding site" evidence="3">
    <location>
        <position position="36"/>
    </location>
    <ligand>
        <name>Zn(2+)</name>
        <dbReference type="ChEBI" id="CHEBI:29105"/>
    </ligand>
</feature>
<evidence type="ECO:0000313" key="5">
    <source>
        <dbReference type="EMBL" id="MBP5855830.1"/>
    </source>
</evidence>
<feature type="binding site" evidence="3">
    <location>
        <position position="32"/>
    </location>
    <ligand>
        <name>Zn(2+)</name>
        <dbReference type="ChEBI" id="CHEBI:29105"/>
    </ligand>
</feature>
<proteinExistence type="inferred from homology"/>
<evidence type="ECO:0000256" key="3">
    <source>
        <dbReference type="HAMAP-Rule" id="MF_00649"/>
    </source>
</evidence>
<dbReference type="Proteomes" id="UP000672602">
    <property type="component" value="Unassembled WGS sequence"/>
</dbReference>
<dbReference type="GO" id="GO:0008657">
    <property type="term" value="F:DNA topoisomerase type II (double strand cut, ATP-hydrolyzing) inhibitor activity"/>
    <property type="evidence" value="ECO:0007669"/>
    <property type="project" value="UniProtKB-UniRule"/>
</dbReference>
<reference evidence="5" key="1">
    <citation type="submission" date="2021-04" db="EMBL/GenBank/DDBJ databases">
        <authorList>
            <person name="Zhang D.-C."/>
        </authorList>
    </citation>
    <scope>NUCLEOTIDE SEQUENCE</scope>
    <source>
        <strain evidence="5">CGMCC 1.15697</strain>
    </source>
</reference>
<name>A0A8J7RWJ6_9PROT</name>
<keyword evidence="1 3" id="KW-0479">Metal-binding</keyword>
<evidence type="ECO:0000256" key="2">
    <source>
        <dbReference type="ARBA" id="ARBA00022833"/>
    </source>
</evidence>
<comment type="cofactor">
    <cofactor evidence="3">
        <name>Zn(2+)</name>
        <dbReference type="ChEBI" id="CHEBI:29105"/>
    </cofactor>
    <text evidence="3">Binds 1 zinc ion.</text>
</comment>
<dbReference type="Gene3D" id="3.30.50.10">
    <property type="entry name" value="Erythroid Transcription Factor GATA-1, subunit A"/>
    <property type="match status" value="1"/>
</dbReference>
<dbReference type="Pfam" id="PF03884">
    <property type="entry name" value="YacG"/>
    <property type="match status" value="1"/>
</dbReference>
<evidence type="ECO:0000313" key="6">
    <source>
        <dbReference type="Proteomes" id="UP000672602"/>
    </source>
</evidence>
<dbReference type="InterPro" id="IPR013088">
    <property type="entry name" value="Znf_NHR/GATA"/>
</dbReference>
<feature type="binding site" evidence="3">
    <location>
        <position position="17"/>
    </location>
    <ligand>
        <name>Zn(2+)</name>
        <dbReference type="ChEBI" id="CHEBI:29105"/>
    </ligand>
</feature>
<keyword evidence="6" id="KW-1185">Reference proteome</keyword>
<dbReference type="EMBL" id="JAGMWN010000001">
    <property type="protein sequence ID" value="MBP5855830.1"/>
    <property type="molecule type" value="Genomic_DNA"/>
</dbReference>
<comment type="caution">
    <text evidence="5">The sequence shown here is derived from an EMBL/GenBank/DDBJ whole genome shotgun (WGS) entry which is preliminary data.</text>
</comment>
<comment type="subunit">
    <text evidence="3">Interacts with GyrB.</text>
</comment>
<dbReference type="PANTHER" id="PTHR36150:SF1">
    <property type="entry name" value="DNA GYRASE INHIBITOR YACG"/>
    <property type="match status" value="1"/>
</dbReference>